<reference evidence="1 2" key="1">
    <citation type="submission" date="2016-10" db="EMBL/GenBank/DDBJ databases">
        <authorList>
            <person name="de Groot N.N."/>
        </authorList>
    </citation>
    <scope>NUCLEOTIDE SEQUENCE [LARGE SCALE GENOMIC DNA]</scope>
    <source>
        <strain evidence="1 2">CGMCC 1.5012</strain>
    </source>
</reference>
<dbReference type="RefSeq" id="WP_092639827.1">
    <property type="nucleotide sequence ID" value="NZ_FNID01000014.1"/>
</dbReference>
<dbReference type="STRING" id="258515.SAMN05192585_11442"/>
<dbReference type="InterPro" id="IPR007391">
    <property type="entry name" value="Vancomycin_resist_VanW"/>
</dbReference>
<dbReference type="EMBL" id="FNID01000014">
    <property type="protein sequence ID" value="SDN24763.1"/>
    <property type="molecule type" value="Genomic_DNA"/>
</dbReference>
<evidence type="ECO:0000313" key="1">
    <source>
        <dbReference type="EMBL" id="SDN24763.1"/>
    </source>
</evidence>
<dbReference type="OrthoDB" id="9797191at2"/>
<dbReference type="AlphaFoldDB" id="A0A1G9ZVQ5"/>
<evidence type="ECO:0000313" key="2">
    <source>
        <dbReference type="Proteomes" id="UP000199182"/>
    </source>
</evidence>
<dbReference type="InterPro" id="IPR052913">
    <property type="entry name" value="Glycopeptide_resist_protein"/>
</dbReference>
<accession>A0A1G9ZVQ5</accession>
<dbReference type="PANTHER" id="PTHR35788:SF1">
    <property type="entry name" value="EXPORTED PROTEIN"/>
    <property type="match status" value="1"/>
</dbReference>
<name>A0A1G9ZVQ5_9FIRM</name>
<organism evidence="1 2">
    <name type="scientific">Acetanaerobacterium elongatum</name>
    <dbReference type="NCBI Taxonomy" id="258515"/>
    <lineage>
        <taxon>Bacteria</taxon>
        <taxon>Bacillati</taxon>
        <taxon>Bacillota</taxon>
        <taxon>Clostridia</taxon>
        <taxon>Eubacteriales</taxon>
        <taxon>Oscillospiraceae</taxon>
        <taxon>Acetanaerobacterium</taxon>
    </lineage>
</organism>
<gene>
    <name evidence="1" type="ORF">SAMN05192585_11442</name>
</gene>
<keyword evidence="2" id="KW-1185">Reference proteome</keyword>
<dbReference type="Pfam" id="PF04294">
    <property type="entry name" value="VanW"/>
    <property type="match status" value="1"/>
</dbReference>
<proteinExistence type="predicted"/>
<dbReference type="Proteomes" id="UP000199182">
    <property type="component" value="Unassembled WGS sequence"/>
</dbReference>
<sequence>MKKRMLFCECGPLCYKISLLKEYLLRDIKDLLSGERFAKAHAPQSLEHIVKGHRSMLLRQLTGVDMQLQRNKVINLRLAAAKVDGLTIYPGETFSFWKTVGKVSAAKGYSMGMTLVKGRPKADVGGGLCQLANMVHWLVLNSPLTVTELHHHGDAVFPDSGRRVPFGTGTSVFYKNIDYRFKNTTNQPVQLRVWLDETDLCGELRSQTPYPNRYRIEEEGHCFVKEGEDYYRTSRVYRRIISRLTGETLGRELVLQNHSRVLYDHSLIPPEQIKQEETLDAVTADS</sequence>
<dbReference type="PANTHER" id="PTHR35788">
    <property type="entry name" value="EXPORTED PROTEIN-RELATED"/>
    <property type="match status" value="1"/>
</dbReference>
<protein>
    <submittedName>
        <fullName evidence="1">Vancomycin resistance protein VanW</fullName>
    </submittedName>
</protein>